<keyword evidence="3" id="KW-1003">Cell membrane</keyword>
<dbReference type="InterPro" id="IPR003439">
    <property type="entry name" value="ABC_transporter-like_ATP-bd"/>
</dbReference>
<dbReference type="InterPro" id="IPR039421">
    <property type="entry name" value="Type_1_exporter"/>
</dbReference>
<feature type="transmembrane region" description="Helical" evidence="9">
    <location>
        <begin position="176"/>
        <end position="196"/>
    </location>
</feature>
<protein>
    <submittedName>
        <fullName evidence="12">ABC transporter ATP-binding protein/permease</fullName>
    </submittedName>
</protein>
<evidence type="ECO:0000256" key="3">
    <source>
        <dbReference type="ARBA" id="ARBA00022475"/>
    </source>
</evidence>
<reference evidence="12" key="2">
    <citation type="journal article" date="2022" name="Microbiol. Resour. Announc.">
        <title>Metagenome Sequencing to Explore Phylogenomics of Terrestrial Cyanobacteria.</title>
        <authorList>
            <person name="Ward R.D."/>
            <person name="Stajich J.E."/>
            <person name="Johansen J.R."/>
            <person name="Huntemann M."/>
            <person name="Clum A."/>
            <person name="Foster B."/>
            <person name="Foster B."/>
            <person name="Roux S."/>
            <person name="Palaniappan K."/>
            <person name="Varghese N."/>
            <person name="Mukherjee S."/>
            <person name="Reddy T.B.K."/>
            <person name="Daum C."/>
            <person name="Copeland A."/>
            <person name="Chen I.A."/>
            <person name="Ivanova N.N."/>
            <person name="Kyrpides N.C."/>
            <person name="Shapiro N."/>
            <person name="Eloe-Fadrosh E.A."/>
            <person name="Pietrasiak N."/>
        </authorList>
    </citation>
    <scope>NUCLEOTIDE SEQUENCE</scope>
    <source>
        <strain evidence="12">GSE-NOS-MK-12-04C</strain>
    </source>
</reference>
<gene>
    <name evidence="12" type="ORF">KME60_14090</name>
</gene>
<evidence type="ECO:0000259" key="11">
    <source>
        <dbReference type="PROSITE" id="PS50929"/>
    </source>
</evidence>
<name>A0A951UTA1_9CYAN</name>
<dbReference type="GO" id="GO:0034040">
    <property type="term" value="F:ATPase-coupled lipid transmembrane transporter activity"/>
    <property type="evidence" value="ECO:0007669"/>
    <property type="project" value="TreeGrafter"/>
</dbReference>
<dbReference type="PANTHER" id="PTHR24221">
    <property type="entry name" value="ATP-BINDING CASSETTE SUB-FAMILY B"/>
    <property type="match status" value="1"/>
</dbReference>
<evidence type="ECO:0000313" key="12">
    <source>
        <dbReference type="EMBL" id="MBW4668517.1"/>
    </source>
</evidence>
<evidence type="ECO:0000256" key="1">
    <source>
        <dbReference type="ARBA" id="ARBA00004651"/>
    </source>
</evidence>
<dbReference type="InterPro" id="IPR036640">
    <property type="entry name" value="ABC1_TM_sf"/>
</dbReference>
<dbReference type="Proteomes" id="UP000729701">
    <property type="component" value="Unassembled WGS sequence"/>
</dbReference>
<dbReference type="EMBL" id="JAHHGZ010000013">
    <property type="protein sequence ID" value="MBW4668517.1"/>
    <property type="molecule type" value="Genomic_DNA"/>
</dbReference>
<keyword evidence="6 12" id="KW-0067">ATP-binding</keyword>
<evidence type="ECO:0000256" key="9">
    <source>
        <dbReference type="SAM" id="Phobius"/>
    </source>
</evidence>
<dbReference type="GO" id="GO:0016887">
    <property type="term" value="F:ATP hydrolysis activity"/>
    <property type="evidence" value="ECO:0007669"/>
    <property type="project" value="InterPro"/>
</dbReference>
<dbReference type="InterPro" id="IPR027417">
    <property type="entry name" value="P-loop_NTPase"/>
</dbReference>
<feature type="transmembrane region" description="Helical" evidence="9">
    <location>
        <begin position="74"/>
        <end position="96"/>
    </location>
</feature>
<proteinExistence type="predicted"/>
<dbReference type="SMART" id="SM00382">
    <property type="entry name" value="AAA"/>
    <property type="match status" value="1"/>
</dbReference>
<dbReference type="PROSITE" id="PS50893">
    <property type="entry name" value="ABC_TRANSPORTER_2"/>
    <property type="match status" value="1"/>
</dbReference>
<keyword evidence="2" id="KW-0813">Transport</keyword>
<dbReference type="PROSITE" id="PS00211">
    <property type="entry name" value="ABC_TRANSPORTER_1"/>
    <property type="match status" value="1"/>
</dbReference>
<dbReference type="InterPro" id="IPR017871">
    <property type="entry name" value="ABC_transporter-like_CS"/>
</dbReference>
<dbReference type="GO" id="GO:0005886">
    <property type="term" value="C:plasma membrane"/>
    <property type="evidence" value="ECO:0007669"/>
    <property type="project" value="UniProtKB-SubCell"/>
</dbReference>
<dbReference type="SUPFAM" id="SSF90123">
    <property type="entry name" value="ABC transporter transmembrane region"/>
    <property type="match status" value="1"/>
</dbReference>
<dbReference type="Pfam" id="PF00664">
    <property type="entry name" value="ABC_membrane"/>
    <property type="match status" value="1"/>
</dbReference>
<sequence length="600" mass="66740">MIKSLSKFLYILGEAKGKLVWLFLASITASLLEAIGIGLIGPFLSLASHPESIQDSSFLDWAYRQSGVQTSQQFISIVGLVIALVFCFKALVYFLVKAYIYRFSFSQKGKLCSKLIRAYLTVPYTFFLSRNTASIIRNIVIETDKFCYAYMLPLLDGSANLVVVIALIFLLGKTDLVFLAIASAVILPVFLLFYTLRKNFRHWGEEASESRNQMVRIINHSLGGVKETRLIGCEQYFEKQMDEQGYRYEIAESLFHYSQIIPRISIETILVLFLIILVSVSQSFSNGGLETLIPTLSVFAVASLRLIPAASQSIAAIGHLQNATYSVNAIYSDLKETQQQNNHKNLGLSHKDKRRNQLSSEFAGQQIMTFRDRIELRNITYSYPNVKSSAISNISLNLNKGESIALIGKSGAGKTTLVDVILGLLEPEKGDICVDGVSIYKDIRSWQNLIGYIPQSIFLMDDTIERNIAFGVPNDLIHTERMNKAIQAAQLTELIVQLPEGLQTVVGERGVRLSGGQRQRVGIARALYHEREILVLDEATSALDNETESLVNEAIRALSGTKTIIIIAHRLSTVEHCDRIYLLEGGGIVKSGSYQQVVVG</sequence>
<dbReference type="InterPro" id="IPR003593">
    <property type="entry name" value="AAA+_ATPase"/>
</dbReference>
<keyword evidence="7 9" id="KW-1133">Transmembrane helix</keyword>
<evidence type="ECO:0000256" key="6">
    <source>
        <dbReference type="ARBA" id="ARBA00022840"/>
    </source>
</evidence>
<organism evidence="12 13">
    <name type="scientific">Cyanomargarita calcarea GSE-NOS-MK-12-04C</name>
    <dbReference type="NCBI Taxonomy" id="2839659"/>
    <lineage>
        <taxon>Bacteria</taxon>
        <taxon>Bacillati</taxon>
        <taxon>Cyanobacteriota</taxon>
        <taxon>Cyanophyceae</taxon>
        <taxon>Nostocales</taxon>
        <taxon>Cyanomargaritaceae</taxon>
        <taxon>Cyanomargarita</taxon>
    </lineage>
</organism>
<comment type="caution">
    <text evidence="12">The sequence shown here is derived from an EMBL/GenBank/DDBJ whole genome shotgun (WGS) entry which is preliminary data.</text>
</comment>
<feature type="domain" description="ABC transmembrane type-1" evidence="11">
    <location>
        <begin position="20"/>
        <end position="322"/>
    </location>
</feature>
<dbReference type="PANTHER" id="PTHR24221:SF632">
    <property type="entry name" value="ATP-DEPENDENT LIPID A-CORE FLIPPASE"/>
    <property type="match status" value="1"/>
</dbReference>
<keyword evidence="4 9" id="KW-0812">Transmembrane</keyword>
<keyword evidence="8 9" id="KW-0472">Membrane</keyword>
<evidence type="ECO:0000256" key="8">
    <source>
        <dbReference type="ARBA" id="ARBA00023136"/>
    </source>
</evidence>
<dbReference type="GO" id="GO:0005524">
    <property type="term" value="F:ATP binding"/>
    <property type="evidence" value="ECO:0007669"/>
    <property type="project" value="UniProtKB-KW"/>
</dbReference>
<evidence type="ECO:0000259" key="10">
    <source>
        <dbReference type="PROSITE" id="PS50893"/>
    </source>
</evidence>
<feature type="domain" description="ABC transporter" evidence="10">
    <location>
        <begin position="374"/>
        <end position="599"/>
    </location>
</feature>
<dbReference type="AlphaFoldDB" id="A0A951UTA1"/>
<comment type="subcellular location">
    <subcellularLocation>
        <location evidence="1">Cell membrane</location>
        <topology evidence="1">Multi-pass membrane protein</topology>
    </subcellularLocation>
</comment>
<dbReference type="SUPFAM" id="SSF52540">
    <property type="entry name" value="P-loop containing nucleoside triphosphate hydrolases"/>
    <property type="match status" value="1"/>
</dbReference>
<dbReference type="Gene3D" id="3.40.50.300">
    <property type="entry name" value="P-loop containing nucleotide triphosphate hydrolases"/>
    <property type="match status" value="1"/>
</dbReference>
<dbReference type="PROSITE" id="PS50929">
    <property type="entry name" value="ABC_TM1F"/>
    <property type="match status" value="1"/>
</dbReference>
<evidence type="ECO:0000256" key="7">
    <source>
        <dbReference type="ARBA" id="ARBA00022989"/>
    </source>
</evidence>
<evidence type="ECO:0000256" key="5">
    <source>
        <dbReference type="ARBA" id="ARBA00022741"/>
    </source>
</evidence>
<accession>A0A951UTA1</accession>
<feature type="transmembrane region" description="Helical" evidence="9">
    <location>
        <begin position="264"/>
        <end position="285"/>
    </location>
</feature>
<dbReference type="Pfam" id="PF00005">
    <property type="entry name" value="ABC_tran"/>
    <property type="match status" value="1"/>
</dbReference>
<dbReference type="InterPro" id="IPR011527">
    <property type="entry name" value="ABC1_TM_dom"/>
</dbReference>
<feature type="transmembrane region" description="Helical" evidence="9">
    <location>
        <begin position="147"/>
        <end position="170"/>
    </location>
</feature>
<evidence type="ECO:0000256" key="2">
    <source>
        <dbReference type="ARBA" id="ARBA00022448"/>
    </source>
</evidence>
<reference evidence="12" key="1">
    <citation type="submission" date="2021-05" db="EMBL/GenBank/DDBJ databases">
        <authorList>
            <person name="Pietrasiak N."/>
            <person name="Ward R."/>
            <person name="Stajich J.E."/>
            <person name="Kurbessoian T."/>
        </authorList>
    </citation>
    <scope>NUCLEOTIDE SEQUENCE</scope>
    <source>
        <strain evidence="12">GSE-NOS-MK-12-04C</strain>
    </source>
</reference>
<keyword evidence="5" id="KW-0547">Nucleotide-binding</keyword>
<evidence type="ECO:0000313" key="13">
    <source>
        <dbReference type="Proteomes" id="UP000729701"/>
    </source>
</evidence>
<dbReference type="FunFam" id="3.40.50.300:FF:000221">
    <property type="entry name" value="Multidrug ABC transporter ATP-binding protein"/>
    <property type="match status" value="1"/>
</dbReference>
<dbReference type="GO" id="GO:0140359">
    <property type="term" value="F:ABC-type transporter activity"/>
    <property type="evidence" value="ECO:0007669"/>
    <property type="project" value="InterPro"/>
</dbReference>
<feature type="transmembrane region" description="Helical" evidence="9">
    <location>
        <begin position="20"/>
        <end position="44"/>
    </location>
</feature>
<dbReference type="Gene3D" id="1.20.1560.10">
    <property type="entry name" value="ABC transporter type 1, transmembrane domain"/>
    <property type="match status" value="1"/>
</dbReference>
<evidence type="ECO:0000256" key="4">
    <source>
        <dbReference type="ARBA" id="ARBA00022692"/>
    </source>
</evidence>